<organism evidence="9">
    <name type="scientific">Mesocestoides corti</name>
    <name type="common">Flatworm</name>
    <dbReference type="NCBI Taxonomy" id="53468"/>
    <lineage>
        <taxon>Eukaryota</taxon>
        <taxon>Metazoa</taxon>
        <taxon>Spiralia</taxon>
        <taxon>Lophotrochozoa</taxon>
        <taxon>Platyhelminthes</taxon>
        <taxon>Cestoda</taxon>
        <taxon>Eucestoda</taxon>
        <taxon>Cyclophyllidea</taxon>
        <taxon>Mesocestoididae</taxon>
        <taxon>Mesocestoides</taxon>
    </lineage>
</organism>
<dbReference type="PANTHER" id="PTHR46641:SF2">
    <property type="entry name" value="FMRFAMIDE RECEPTOR"/>
    <property type="match status" value="1"/>
</dbReference>
<evidence type="ECO:0000256" key="4">
    <source>
        <dbReference type="ARBA" id="ARBA00023136"/>
    </source>
</evidence>
<keyword evidence="4 5" id="KW-0472">Membrane</keyword>
<evidence type="ECO:0000313" key="7">
    <source>
        <dbReference type="EMBL" id="VDD74278.1"/>
    </source>
</evidence>
<gene>
    <name evidence="7" type="ORF">MCOS_LOCUS281</name>
</gene>
<feature type="transmembrane region" description="Helical" evidence="5">
    <location>
        <begin position="70"/>
        <end position="91"/>
    </location>
</feature>
<feature type="domain" description="G-protein coupled receptors family 1 profile" evidence="6">
    <location>
        <begin position="50"/>
        <end position="153"/>
    </location>
</feature>
<proteinExistence type="predicted"/>
<dbReference type="SUPFAM" id="SSF81321">
    <property type="entry name" value="Family A G protein-coupled receptor-like"/>
    <property type="match status" value="1"/>
</dbReference>
<keyword evidence="3 5" id="KW-1133">Transmembrane helix</keyword>
<dbReference type="InterPro" id="IPR052954">
    <property type="entry name" value="GPCR-Ligand_Int"/>
</dbReference>
<dbReference type="InterPro" id="IPR017452">
    <property type="entry name" value="GPCR_Rhodpsn_7TM"/>
</dbReference>
<dbReference type="InterPro" id="IPR019427">
    <property type="entry name" value="7TM_GPCR_serpentine_rcpt_Srw"/>
</dbReference>
<dbReference type="PROSITE" id="PS50262">
    <property type="entry name" value="G_PROTEIN_RECEP_F1_2"/>
    <property type="match status" value="1"/>
</dbReference>
<evidence type="ECO:0000313" key="9">
    <source>
        <dbReference type="WBParaSite" id="MCOS_0000028001-mRNA-1"/>
    </source>
</evidence>
<evidence type="ECO:0000256" key="1">
    <source>
        <dbReference type="ARBA" id="ARBA00004370"/>
    </source>
</evidence>
<comment type="subcellular location">
    <subcellularLocation>
        <location evidence="1">Membrane</location>
    </subcellularLocation>
</comment>
<sequence length="153" mass="17163">MNSTSLDFDETNSSYLLSAEFFAVQYQRDLIGHYFMGIATLTISCIGLVGNMLSIGVLTSKYMRGTTTNLYLIALAVSDSLMLLFAILVAIRDARRPQYGVTAWELWDDASFIPRLYPNCHAFALLFQVSSIYPYLFLFVIFCFSPIHGSALP</sequence>
<dbReference type="OrthoDB" id="10011262at2759"/>
<accession>A0A0R3U1M6</accession>
<dbReference type="AlphaFoldDB" id="A0A0R3U1M6"/>
<dbReference type="GO" id="GO:0008528">
    <property type="term" value="F:G protein-coupled peptide receptor activity"/>
    <property type="evidence" value="ECO:0007669"/>
    <property type="project" value="InterPro"/>
</dbReference>
<dbReference type="EMBL" id="UXSR01000022">
    <property type="protein sequence ID" value="VDD74278.1"/>
    <property type="molecule type" value="Genomic_DNA"/>
</dbReference>
<dbReference type="STRING" id="53468.A0A0R3U1M6"/>
<dbReference type="InterPro" id="IPR000276">
    <property type="entry name" value="GPCR_Rhodpsn"/>
</dbReference>
<feature type="transmembrane region" description="Helical" evidence="5">
    <location>
        <begin position="132"/>
        <end position="152"/>
    </location>
</feature>
<keyword evidence="8" id="KW-1185">Reference proteome</keyword>
<dbReference type="GO" id="GO:0016020">
    <property type="term" value="C:membrane"/>
    <property type="evidence" value="ECO:0007669"/>
    <property type="project" value="UniProtKB-SubCell"/>
</dbReference>
<evidence type="ECO:0000313" key="8">
    <source>
        <dbReference type="Proteomes" id="UP000267029"/>
    </source>
</evidence>
<feature type="transmembrane region" description="Helical" evidence="5">
    <location>
        <begin position="34"/>
        <end position="58"/>
    </location>
</feature>
<dbReference type="Proteomes" id="UP000267029">
    <property type="component" value="Unassembled WGS sequence"/>
</dbReference>
<reference evidence="9" key="1">
    <citation type="submission" date="2017-02" db="UniProtKB">
        <authorList>
            <consortium name="WormBaseParasite"/>
        </authorList>
    </citation>
    <scope>IDENTIFICATION</scope>
</reference>
<dbReference type="Gene3D" id="1.20.1070.10">
    <property type="entry name" value="Rhodopsin 7-helix transmembrane proteins"/>
    <property type="match status" value="1"/>
</dbReference>
<name>A0A0R3U1M6_MESCO</name>
<protein>
    <submittedName>
        <fullName evidence="9">G_PROTEIN_RECEP_F1_2 domain-containing protein</fullName>
    </submittedName>
</protein>
<dbReference type="Pfam" id="PF10324">
    <property type="entry name" value="7TM_GPCR_Srw"/>
    <property type="match status" value="1"/>
</dbReference>
<dbReference type="PANTHER" id="PTHR46641">
    <property type="entry name" value="FMRFAMIDE RECEPTOR-RELATED"/>
    <property type="match status" value="1"/>
</dbReference>
<evidence type="ECO:0000256" key="2">
    <source>
        <dbReference type="ARBA" id="ARBA00022692"/>
    </source>
</evidence>
<dbReference type="PRINTS" id="PR00237">
    <property type="entry name" value="GPCRRHODOPSN"/>
</dbReference>
<evidence type="ECO:0000256" key="5">
    <source>
        <dbReference type="SAM" id="Phobius"/>
    </source>
</evidence>
<evidence type="ECO:0000259" key="6">
    <source>
        <dbReference type="PROSITE" id="PS50262"/>
    </source>
</evidence>
<evidence type="ECO:0000256" key="3">
    <source>
        <dbReference type="ARBA" id="ARBA00022989"/>
    </source>
</evidence>
<dbReference type="WBParaSite" id="MCOS_0000028001-mRNA-1">
    <property type="protein sequence ID" value="MCOS_0000028001-mRNA-1"/>
    <property type="gene ID" value="MCOS_0000028001"/>
</dbReference>
<reference evidence="7 8" key="2">
    <citation type="submission" date="2018-10" db="EMBL/GenBank/DDBJ databases">
        <authorList>
            <consortium name="Pathogen Informatics"/>
        </authorList>
    </citation>
    <scope>NUCLEOTIDE SEQUENCE [LARGE SCALE GENOMIC DNA]</scope>
</reference>
<keyword evidence="2 5" id="KW-0812">Transmembrane</keyword>